<feature type="region of interest" description="Disordered" evidence="3">
    <location>
        <begin position="1"/>
        <end position="50"/>
    </location>
</feature>
<dbReference type="RefSeq" id="XP_042998419.1">
    <property type="nucleotide sequence ID" value="XM_043142485.1"/>
</dbReference>
<protein>
    <recommendedName>
        <fullName evidence="6">Tropomyosin</fullName>
    </recommendedName>
</protein>
<evidence type="ECO:0000256" key="3">
    <source>
        <dbReference type="SAM" id="MobiDB-lite"/>
    </source>
</evidence>
<proteinExistence type="predicted"/>
<dbReference type="Pfam" id="PF00261">
    <property type="entry name" value="Tropomyosin"/>
    <property type="match status" value="1"/>
</dbReference>
<dbReference type="Gene3D" id="1.20.5.340">
    <property type="match status" value="1"/>
</dbReference>
<evidence type="ECO:0000313" key="4">
    <source>
        <dbReference type="EMBL" id="QUC20746.1"/>
    </source>
</evidence>
<dbReference type="SUPFAM" id="SSF57997">
    <property type="entry name" value="Tropomyosin"/>
    <property type="match status" value="1"/>
</dbReference>
<dbReference type="EMBL" id="CP072756">
    <property type="protein sequence ID" value="QUC20746.1"/>
    <property type="molecule type" value="Genomic_DNA"/>
</dbReference>
<dbReference type="OrthoDB" id="128924at2759"/>
<sequence length="180" mass="20533">MLSCADWSPPYSWCPLSGPGFESRRRRAKTPNETATPHPWPRPRRSTRPISRLAMDRIKDKLNALSSKADSLEKENDSLRAEVRQLNQDLAAKVALIETLHAKVQAAERALDAADDAAEEVKRLVAKLNMLEIEADNSERQIKAIEAERDSWEKKYEEQSQKHLATRKELDELALHLENL</sequence>
<dbReference type="KEGG" id="uvi:66065765"/>
<reference evidence="4" key="1">
    <citation type="submission" date="2020-03" db="EMBL/GenBank/DDBJ databases">
        <title>A mixture of massive structural variations and highly conserved coding sequences in Ustilaginoidea virens genome.</title>
        <authorList>
            <person name="Zhang K."/>
            <person name="Zhao Z."/>
            <person name="Zhang Z."/>
            <person name="Li Y."/>
            <person name="Hsiang T."/>
            <person name="Sun W."/>
        </authorList>
    </citation>
    <scope>NUCLEOTIDE SEQUENCE</scope>
    <source>
        <strain evidence="4">UV-8b</strain>
    </source>
</reference>
<feature type="coiled-coil region" evidence="2">
    <location>
        <begin position="55"/>
        <end position="162"/>
    </location>
</feature>
<evidence type="ECO:0000256" key="1">
    <source>
        <dbReference type="ARBA" id="ARBA00023054"/>
    </source>
</evidence>
<dbReference type="AlphaFoldDB" id="A0A8E5MI80"/>
<dbReference type="InterPro" id="IPR000533">
    <property type="entry name" value="Tropomyosin"/>
</dbReference>
<accession>A0A8E5MI80</accession>
<name>A0A8E5MI80_USTVR</name>
<evidence type="ECO:0000256" key="2">
    <source>
        <dbReference type="SAM" id="Coils"/>
    </source>
</evidence>
<organism evidence="4 5">
    <name type="scientific">Ustilaginoidea virens</name>
    <name type="common">Rice false smut fungus</name>
    <name type="synonym">Villosiclava virens</name>
    <dbReference type="NCBI Taxonomy" id="1159556"/>
    <lineage>
        <taxon>Eukaryota</taxon>
        <taxon>Fungi</taxon>
        <taxon>Dikarya</taxon>
        <taxon>Ascomycota</taxon>
        <taxon>Pezizomycotina</taxon>
        <taxon>Sordariomycetes</taxon>
        <taxon>Hypocreomycetidae</taxon>
        <taxon>Hypocreales</taxon>
        <taxon>Clavicipitaceae</taxon>
        <taxon>Ustilaginoidea</taxon>
    </lineage>
</organism>
<evidence type="ECO:0008006" key="6">
    <source>
        <dbReference type="Google" id="ProtNLM"/>
    </source>
</evidence>
<dbReference type="Proteomes" id="UP000027002">
    <property type="component" value="Chromosome 4"/>
</dbReference>
<keyword evidence="5" id="KW-1185">Reference proteome</keyword>
<evidence type="ECO:0000313" key="5">
    <source>
        <dbReference type="Proteomes" id="UP000027002"/>
    </source>
</evidence>
<gene>
    <name evidence="4" type="ORF">UV8b_04987</name>
</gene>
<dbReference type="GeneID" id="66065765"/>
<keyword evidence="1 2" id="KW-0175">Coiled coil</keyword>